<keyword evidence="4" id="KW-1133">Transmembrane helix</keyword>
<protein>
    <submittedName>
        <fullName evidence="6">Flagellar biosynthesis protein, FliO</fullName>
    </submittedName>
</protein>
<evidence type="ECO:0000256" key="4">
    <source>
        <dbReference type="ARBA" id="ARBA00022989"/>
    </source>
</evidence>
<gene>
    <name evidence="6" type="ORF">B1A_15826</name>
</gene>
<keyword evidence="5" id="KW-0472">Membrane</keyword>
<dbReference type="GO" id="GO:0016020">
    <property type="term" value="C:membrane"/>
    <property type="evidence" value="ECO:0007669"/>
    <property type="project" value="InterPro"/>
</dbReference>
<name>T0ZCA7_9ZZZZ</name>
<dbReference type="Pfam" id="PF04347">
    <property type="entry name" value="FliO"/>
    <property type="match status" value="1"/>
</dbReference>
<comment type="subcellular location">
    <subcellularLocation>
        <location evidence="1">Cell membrane</location>
    </subcellularLocation>
</comment>
<keyword evidence="6" id="KW-0282">Flagellum</keyword>
<keyword evidence="3" id="KW-0812">Transmembrane</keyword>
<sequence length="56" mass="5826">MDRTPLADVRGPRPGALEILASMPLGAKERAVLVKVGDAQILLGVAPGQVNTLHVL</sequence>
<keyword evidence="2" id="KW-1003">Cell membrane</keyword>
<keyword evidence="6" id="KW-0966">Cell projection</keyword>
<evidence type="ECO:0000256" key="3">
    <source>
        <dbReference type="ARBA" id="ARBA00022692"/>
    </source>
</evidence>
<evidence type="ECO:0000256" key="2">
    <source>
        <dbReference type="ARBA" id="ARBA00022475"/>
    </source>
</evidence>
<evidence type="ECO:0000313" key="6">
    <source>
        <dbReference type="EMBL" id="EQD42713.1"/>
    </source>
</evidence>
<evidence type="ECO:0000256" key="5">
    <source>
        <dbReference type="ARBA" id="ARBA00023136"/>
    </source>
</evidence>
<accession>T0ZCA7</accession>
<reference evidence="6" key="1">
    <citation type="submission" date="2013-08" db="EMBL/GenBank/DDBJ databases">
        <authorList>
            <person name="Mendez C."/>
            <person name="Richter M."/>
            <person name="Ferrer M."/>
            <person name="Sanchez J."/>
        </authorList>
    </citation>
    <scope>NUCLEOTIDE SEQUENCE</scope>
</reference>
<reference evidence="6" key="2">
    <citation type="journal article" date="2014" name="ISME J.">
        <title>Microbial stratification in low pH oxic and suboxic macroscopic growths along an acid mine drainage.</title>
        <authorList>
            <person name="Mendez-Garcia C."/>
            <person name="Mesa V."/>
            <person name="Sprenger R.R."/>
            <person name="Richter M."/>
            <person name="Diez M.S."/>
            <person name="Solano J."/>
            <person name="Bargiela R."/>
            <person name="Golyshina O.V."/>
            <person name="Manteca A."/>
            <person name="Ramos J.L."/>
            <person name="Gallego J.R."/>
            <person name="Llorente I."/>
            <person name="Martins Dos Santos V.A."/>
            <person name="Jensen O.N."/>
            <person name="Pelaez A.I."/>
            <person name="Sanchez J."/>
            <person name="Ferrer M."/>
        </authorList>
    </citation>
    <scope>NUCLEOTIDE SEQUENCE</scope>
</reference>
<dbReference type="InterPro" id="IPR022781">
    <property type="entry name" value="Flagellar_biosynth_FliO"/>
</dbReference>
<feature type="non-terminal residue" evidence="6">
    <location>
        <position position="56"/>
    </location>
</feature>
<proteinExistence type="predicted"/>
<evidence type="ECO:0000256" key="1">
    <source>
        <dbReference type="ARBA" id="ARBA00004236"/>
    </source>
</evidence>
<dbReference type="AlphaFoldDB" id="T0ZCA7"/>
<dbReference type="EMBL" id="AUZX01011620">
    <property type="protein sequence ID" value="EQD42713.1"/>
    <property type="molecule type" value="Genomic_DNA"/>
</dbReference>
<keyword evidence="6" id="KW-0969">Cilium</keyword>
<dbReference type="GO" id="GO:0044781">
    <property type="term" value="P:bacterial-type flagellum organization"/>
    <property type="evidence" value="ECO:0007669"/>
    <property type="project" value="InterPro"/>
</dbReference>
<organism evidence="6">
    <name type="scientific">mine drainage metagenome</name>
    <dbReference type="NCBI Taxonomy" id="410659"/>
    <lineage>
        <taxon>unclassified sequences</taxon>
        <taxon>metagenomes</taxon>
        <taxon>ecological metagenomes</taxon>
    </lineage>
</organism>
<comment type="caution">
    <text evidence="6">The sequence shown here is derived from an EMBL/GenBank/DDBJ whole genome shotgun (WGS) entry which is preliminary data.</text>
</comment>